<comment type="subcellular location">
    <subcellularLocation>
        <location evidence="1">Endoplasmic reticulum membrane</location>
        <topology evidence="1">Multi-pass membrane protein</topology>
    </subcellularLocation>
</comment>
<dbReference type="GO" id="GO:0042765">
    <property type="term" value="C:GPI-anchor transamidase complex"/>
    <property type="evidence" value="ECO:0000318"/>
    <property type="project" value="GO_Central"/>
</dbReference>
<evidence type="ECO:0008006" key="14">
    <source>
        <dbReference type="Google" id="ProtNLM"/>
    </source>
</evidence>
<protein>
    <recommendedName>
        <fullName evidence="14">GPI transamidase component PIG-S</fullName>
    </recommendedName>
</protein>
<feature type="transmembrane region" description="Helical" evidence="11">
    <location>
        <begin position="12"/>
        <end position="32"/>
    </location>
</feature>
<evidence type="ECO:0000256" key="5">
    <source>
        <dbReference type="ARBA" id="ARBA00022692"/>
    </source>
</evidence>
<dbReference type="AlphaFoldDB" id="A0A0D1E3M3"/>
<keyword evidence="4" id="KW-0337">GPI-anchor biosynthesis</keyword>
<evidence type="ECO:0000256" key="7">
    <source>
        <dbReference type="ARBA" id="ARBA00022989"/>
    </source>
</evidence>
<dbReference type="STRING" id="237631.A0A0D1E3M3"/>
<dbReference type="VEuPathDB" id="FungiDB:UMAG_01565"/>
<name>A0A0D1E3M3_MYCMD</name>
<dbReference type="InterPro" id="IPR019540">
    <property type="entry name" value="PtdIno-glycan_biosynth_class_S"/>
</dbReference>
<evidence type="ECO:0000313" key="13">
    <source>
        <dbReference type="Proteomes" id="UP000000561"/>
    </source>
</evidence>
<proteinExistence type="inferred from homology"/>
<dbReference type="GO" id="GO:0006506">
    <property type="term" value="P:GPI anchor biosynthetic process"/>
    <property type="evidence" value="ECO:0007669"/>
    <property type="project" value="UniProtKB-UniPathway"/>
</dbReference>
<keyword evidence="9" id="KW-0325">Glycoprotein</keyword>
<evidence type="ECO:0000256" key="1">
    <source>
        <dbReference type="ARBA" id="ARBA00004477"/>
    </source>
</evidence>
<keyword evidence="5 11" id="KW-0812">Transmembrane</keyword>
<evidence type="ECO:0000256" key="9">
    <source>
        <dbReference type="ARBA" id="ARBA00023180"/>
    </source>
</evidence>
<dbReference type="GO" id="GO:0016255">
    <property type="term" value="P:attachment of GPI anchor to protein"/>
    <property type="evidence" value="ECO:0000318"/>
    <property type="project" value="GO_Central"/>
</dbReference>
<dbReference type="OrthoDB" id="28748at2759"/>
<dbReference type="PANTHER" id="PTHR21072:SF13">
    <property type="entry name" value="GPI TRANSAMIDASE COMPONENT PIG-S"/>
    <property type="match status" value="1"/>
</dbReference>
<comment type="similarity">
    <text evidence="3">Belongs to the PIGS family.</text>
</comment>
<comment type="pathway">
    <text evidence="2">Glycolipid biosynthesis; glycosylphosphatidylinositol-anchor biosynthesis.</text>
</comment>
<accession>A0A0D1E3M3</accession>
<dbReference type="OMA" id="RVIQYSK"/>
<reference evidence="12 13" key="1">
    <citation type="journal article" date="2006" name="Nature">
        <title>Insights from the genome of the biotrophic fungal plant pathogen Ustilago maydis.</title>
        <authorList>
            <person name="Kamper J."/>
            <person name="Kahmann R."/>
            <person name="Bolker M."/>
            <person name="Ma L.J."/>
            <person name="Brefort T."/>
            <person name="Saville B.J."/>
            <person name="Banuett F."/>
            <person name="Kronstad J.W."/>
            <person name="Gold S.E."/>
            <person name="Muller O."/>
            <person name="Perlin M.H."/>
            <person name="Wosten H.A."/>
            <person name="de Vries R."/>
            <person name="Ruiz-Herrera J."/>
            <person name="Reynaga-Pena C.G."/>
            <person name="Snetselaar K."/>
            <person name="McCann M."/>
            <person name="Perez-Martin J."/>
            <person name="Feldbrugge M."/>
            <person name="Basse C.W."/>
            <person name="Steinberg G."/>
            <person name="Ibeas J.I."/>
            <person name="Holloman W."/>
            <person name="Guzman P."/>
            <person name="Farman M."/>
            <person name="Stajich J.E."/>
            <person name="Sentandreu R."/>
            <person name="Gonzalez-Prieto J.M."/>
            <person name="Kennell J.C."/>
            <person name="Molina L."/>
            <person name="Schirawski J."/>
            <person name="Mendoza-Mendoza A."/>
            <person name="Greilinger D."/>
            <person name="Munch K."/>
            <person name="Rossel N."/>
            <person name="Scherer M."/>
            <person name="Vranes M."/>
            <person name="Ladendorf O."/>
            <person name="Vincon V."/>
            <person name="Fuchs U."/>
            <person name="Sandrock B."/>
            <person name="Meng S."/>
            <person name="Ho E.C."/>
            <person name="Cahill M.J."/>
            <person name="Boyce K.J."/>
            <person name="Klose J."/>
            <person name="Klosterman S.J."/>
            <person name="Deelstra H.J."/>
            <person name="Ortiz-Castellanos L."/>
            <person name="Li W."/>
            <person name="Sanchez-Alonso P."/>
            <person name="Schreier P.H."/>
            <person name="Hauser-Hahn I."/>
            <person name="Vaupel M."/>
            <person name="Koopmann E."/>
            <person name="Friedrich G."/>
            <person name="Voss H."/>
            <person name="Schluter T."/>
            <person name="Margolis J."/>
            <person name="Platt D."/>
            <person name="Swimmer C."/>
            <person name="Gnirke A."/>
            <person name="Chen F."/>
            <person name="Vysotskaia V."/>
            <person name="Mannhaupt G."/>
            <person name="Guldener U."/>
            <person name="Munsterkotter M."/>
            <person name="Haase D."/>
            <person name="Oesterheld M."/>
            <person name="Mewes H.W."/>
            <person name="Mauceli E.W."/>
            <person name="DeCaprio D."/>
            <person name="Wade C.M."/>
            <person name="Butler J."/>
            <person name="Young S."/>
            <person name="Jaffe D.B."/>
            <person name="Calvo S."/>
            <person name="Nusbaum C."/>
            <person name="Galagan J."/>
            <person name="Birren B.W."/>
        </authorList>
    </citation>
    <scope>NUCLEOTIDE SEQUENCE [LARGE SCALE GENOMIC DNA]</scope>
    <source>
        <strain evidence="13">DSM 14603 / FGSC 9021 / UM521</strain>
    </source>
</reference>
<dbReference type="eggNOG" id="KOG2459">
    <property type="taxonomic scope" value="Eukaryota"/>
</dbReference>
<evidence type="ECO:0000256" key="4">
    <source>
        <dbReference type="ARBA" id="ARBA00022502"/>
    </source>
</evidence>
<gene>
    <name evidence="12" type="ORF">UMAG_01565</name>
</gene>
<dbReference type="Proteomes" id="UP000000561">
    <property type="component" value="Chromosome 3"/>
</dbReference>
<feature type="region of interest" description="Disordered" evidence="10">
    <location>
        <begin position="332"/>
        <end position="357"/>
    </location>
</feature>
<feature type="transmembrane region" description="Helical" evidence="11">
    <location>
        <begin position="659"/>
        <end position="681"/>
    </location>
</feature>
<sequence length="709" mass="78690">MAAPLLFQSLGTRTAILACFWVALLASIPWWLRLTTIQRLPLPAQQVRALQQFGSCPVTLQSSLVISVDADILREAGADADRDARTAFLKQVEQLVQQSLEIKSQLPAAASLECTRWKVQVQSSASEVSPESFQPETGAYVVRIASEASAESTSSQPPHIPTIYIPAISEDSESLPLVPDTLSAAVIAELVHLRGDKPLTDDDTSTSTIAVTEQDPRVIQYSKHVRLVFSIMNQDITDGTAYDSRLLRNLADGNASADNPISKLTRALSQLHDFHIETQVQWFAPLHFQPTMEQLEEVVEMEVEEEVMVDQEIQEEVDVEVDDVADVADVSQDKVSASETHPTAGDQHELASNGADAEAAEVERQLSYVPQIKRTRTLKQVRKRTIQVPRIQRIRKQKRTPLPPRHVVEWDDLKVFVNSQEWSLTSTVPPCSSSPSERAYDVLSQTHDLHFLLYIPSKSHSPLMIRDTVHGGVKEDVGGWLIPQWGGVVIVNVDHEEKQSTGLVKLDQKLDRGGVEELAEIAVAEAMALFARQLEILLGLSDGRSASASLSETQDRLQRRVQLSTLKQRRILELSREATSTLIAITRLVDRIENLGVGAHVKSDVEAALHIMHSLRNSSSNAHLDELLDRAAQAYALSNRAFFNPDMLGLLYFPDEHKYAVYTPLFAPLLVPLFVTTLKLIKQLVARRKPSTKSAMRASKPSTYARLST</sequence>
<evidence type="ECO:0000256" key="11">
    <source>
        <dbReference type="SAM" id="Phobius"/>
    </source>
</evidence>
<organism evidence="12 13">
    <name type="scientific">Mycosarcoma maydis</name>
    <name type="common">Corn smut fungus</name>
    <name type="synonym">Ustilago maydis</name>
    <dbReference type="NCBI Taxonomy" id="5270"/>
    <lineage>
        <taxon>Eukaryota</taxon>
        <taxon>Fungi</taxon>
        <taxon>Dikarya</taxon>
        <taxon>Basidiomycota</taxon>
        <taxon>Ustilaginomycotina</taxon>
        <taxon>Ustilaginomycetes</taxon>
        <taxon>Ustilaginales</taxon>
        <taxon>Ustilaginaceae</taxon>
        <taxon>Mycosarcoma</taxon>
    </lineage>
</organism>
<evidence type="ECO:0000256" key="2">
    <source>
        <dbReference type="ARBA" id="ARBA00004687"/>
    </source>
</evidence>
<dbReference type="UniPathway" id="UPA00196"/>
<evidence type="ECO:0000256" key="10">
    <source>
        <dbReference type="SAM" id="MobiDB-lite"/>
    </source>
</evidence>
<evidence type="ECO:0000313" key="12">
    <source>
        <dbReference type="EMBL" id="KIS70396.1"/>
    </source>
</evidence>
<dbReference type="GeneID" id="23562534"/>
<dbReference type="PANTHER" id="PTHR21072">
    <property type="entry name" value="GPI TRANSAMIDASE COMPONENT PIG-S"/>
    <property type="match status" value="1"/>
</dbReference>
<dbReference type="RefSeq" id="XP_011387587.1">
    <property type="nucleotide sequence ID" value="XM_011389285.1"/>
</dbReference>
<dbReference type="Pfam" id="PF10510">
    <property type="entry name" value="PIG-S"/>
    <property type="match status" value="1"/>
</dbReference>
<dbReference type="KEGG" id="uma:UMAG_01565"/>
<dbReference type="EMBL" id="CM003142">
    <property type="protein sequence ID" value="KIS70396.1"/>
    <property type="molecule type" value="Genomic_DNA"/>
</dbReference>
<keyword evidence="8 11" id="KW-0472">Membrane</keyword>
<keyword evidence="7 11" id="KW-1133">Transmembrane helix</keyword>
<evidence type="ECO:0000256" key="8">
    <source>
        <dbReference type="ARBA" id="ARBA00023136"/>
    </source>
</evidence>
<dbReference type="InParanoid" id="A0A0D1E3M3"/>
<keyword evidence="13" id="KW-1185">Reference proteome</keyword>
<evidence type="ECO:0000256" key="3">
    <source>
        <dbReference type="ARBA" id="ARBA00005316"/>
    </source>
</evidence>
<keyword evidence="6" id="KW-0256">Endoplasmic reticulum</keyword>
<evidence type="ECO:0000256" key="6">
    <source>
        <dbReference type="ARBA" id="ARBA00022824"/>
    </source>
</evidence>